<organism evidence="1 2">
    <name type="scientific">Paeniglutamicibacter gangotriensis</name>
    <dbReference type="NCBI Taxonomy" id="254787"/>
    <lineage>
        <taxon>Bacteria</taxon>
        <taxon>Bacillati</taxon>
        <taxon>Actinomycetota</taxon>
        <taxon>Actinomycetes</taxon>
        <taxon>Micrococcales</taxon>
        <taxon>Micrococcaceae</taxon>
        <taxon>Paeniglutamicibacter</taxon>
    </lineage>
</organism>
<evidence type="ECO:0000313" key="2">
    <source>
        <dbReference type="Proteomes" id="UP000323856"/>
    </source>
</evidence>
<proteinExistence type="predicted"/>
<evidence type="ECO:0000313" key="1">
    <source>
        <dbReference type="EMBL" id="KAA0978613.1"/>
    </source>
</evidence>
<dbReference type="AlphaFoldDB" id="A0A5B0EI80"/>
<accession>A0A5B0EI80</accession>
<protein>
    <submittedName>
        <fullName evidence="1">Uncharacterized protein</fullName>
    </submittedName>
</protein>
<reference evidence="1 2" key="1">
    <citation type="submission" date="2019-07" db="EMBL/GenBank/DDBJ databases">
        <title>Analysis of the biochemical properties, biological activity and biotechnological potential of siderophores and biosurfactants produced by Antarctic psychrotolerant bacteria.</title>
        <authorList>
            <person name="Styczynski M."/>
            <person name="Krucon T."/>
            <person name="Decewicz P."/>
            <person name="Dziewit L."/>
        </authorList>
    </citation>
    <scope>NUCLEOTIDE SEQUENCE [LARGE SCALE GENOMIC DNA]</scope>
    <source>
        <strain evidence="1 2">ANT_H27</strain>
    </source>
</reference>
<dbReference type="EMBL" id="VOBL01000004">
    <property type="protein sequence ID" value="KAA0978613.1"/>
    <property type="molecule type" value="Genomic_DNA"/>
</dbReference>
<sequence>MHPDPREHLFTHTLTMRTAERYDLLLHPPMAGNYTLKIEWKNWITGQKRAHRELPLIAS</sequence>
<comment type="caution">
    <text evidence="1">The sequence shown here is derived from an EMBL/GenBank/DDBJ whole genome shotgun (WGS) entry which is preliminary data.</text>
</comment>
<name>A0A5B0EI80_9MICC</name>
<dbReference type="Proteomes" id="UP000323856">
    <property type="component" value="Unassembled WGS sequence"/>
</dbReference>
<dbReference type="OrthoDB" id="345021at2"/>
<dbReference type="RefSeq" id="WP_149618900.1">
    <property type="nucleotide sequence ID" value="NZ_VOBL01000004.1"/>
</dbReference>
<gene>
    <name evidence="1" type="ORF">FQ154_05115</name>
</gene>